<keyword evidence="1" id="KW-0812">Transmembrane</keyword>
<feature type="transmembrane region" description="Helical" evidence="1">
    <location>
        <begin position="15"/>
        <end position="39"/>
    </location>
</feature>
<reference evidence="2 3" key="1">
    <citation type="journal article" date="2016" name="Front. Microbiol.">
        <title>Genomic Resource of Rice Seed Associated Bacteria.</title>
        <authorList>
            <person name="Midha S."/>
            <person name="Bansal K."/>
            <person name="Sharma S."/>
            <person name="Kumar N."/>
            <person name="Patil P.P."/>
            <person name="Chaudhry V."/>
            <person name="Patil P.B."/>
        </authorList>
    </citation>
    <scope>NUCLEOTIDE SEQUENCE [LARGE SCALE GENOMIC DNA]</scope>
    <source>
        <strain evidence="2 3">NS184</strain>
    </source>
</reference>
<dbReference type="PATRIC" id="fig|33881.3.peg.1270"/>
<evidence type="ECO:0000313" key="2">
    <source>
        <dbReference type="EMBL" id="KTR08867.1"/>
    </source>
</evidence>
<dbReference type="AlphaFoldDB" id="A0A175RZ76"/>
<dbReference type="RefSeq" id="WP_058725029.1">
    <property type="nucleotide sequence ID" value="NZ_LDQC01000026.1"/>
</dbReference>
<evidence type="ECO:0000256" key="1">
    <source>
        <dbReference type="SAM" id="Phobius"/>
    </source>
</evidence>
<keyword evidence="1" id="KW-0472">Membrane</keyword>
<protein>
    <submittedName>
        <fullName evidence="2">Uncharacterized protein</fullName>
    </submittedName>
</protein>
<dbReference type="EMBL" id="LDQC01000026">
    <property type="protein sequence ID" value="KTR08867.1"/>
    <property type="molecule type" value="Genomic_DNA"/>
</dbReference>
<name>A0A175RZ76_9MICO</name>
<comment type="caution">
    <text evidence="2">The sequence shown here is derived from an EMBL/GenBank/DDBJ whole genome shotgun (WGS) entry which is preliminary data.</text>
</comment>
<organism evidence="2 3">
    <name type="scientific">Curtobacterium luteum</name>
    <dbReference type="NCBI Taxonomy" id="33881"/>
    <lineage>
        <taxon>Bacteria</taxon>
        <taxon>Bacillati</taxon>
        <taxon>Actinomycetota</taxon>
        <taxon>Actinomycetes</taxon>
        <taxon>Micrococcales</taxon>
        <taxon>Microbacteriaceae</taxon>
        <taxon>Curtobacterium</taxon>
    </lineage>
</organism>
<accession>A0A175RZ76</accession>
<proteinExistence type="predicted"/>
<dbReference type="Proteomes" id="UP000078252">
    <property type="component" value="Unassembled WGS sequence"/>
</dbReference>
<keyword evidence="1" id="KW-1133">Transmembrane helix</keyword>
<sequence>MTPEPRPSLRDRFGALAYVVVGSAAIAVGTVVGLAAAVGEFFASGMEPRETSQPADPLDEQPS</sequence>
<evidence type="ECO:0000313" key="3">
    <source>
        <dbReference type="Proteomes" id="UP000078252"/>
    </source>
</evidence>
<gene>
    <name evidence="2" type="ORF">NS184_04975</name>
</gene>